<gene>
    <name evidence="2" type="ORF">NUH29_00425</name>
</gene>
<keyword evidence="3" id="KW-1185">Reference proteome</keyword>
<evidence type="ECO:0000313" key="2">
    <source>
        <dbReference type="EMBL" id="MCS0498016.1"/>
    </source>
</evidence>
<evidence type="ECO:0000256" key="1">
    <source>
        <dbReference type="SAM" id="MobiDB-lite"/>
    </source>
</evidence>
<reference evidence="2 3" key="1">
    <citation type="submission" date="2022-08" db="EMBL/GenBank/DDBJ databases">
        <authorList>
            <person name="Li F."/>
        </authorList>
    </citation>
    <scope>NUCLEOTIDE SEQUENCE [LARGE SCALE GENOMIC DNA]</scope>
    <source>
        <strain evidence="2 3">10F1B-8-1</strain>
    </source>
</reference>
<dbReference type="RefSeq" id="WP_258796893.1">
    <property type="nucleotide sequence ID" value="NZ_JANTHX010000002.1"/>
</dbReference>
<comment type="caution">
    <text evidence="2">The sequence shown here is derived from an EMBL/GenBank/DDBJ whole genome shotgun (WGS) entry which is preliminary data.</text>
</comment>
<dbReference type="Proteomes" id="UP001205337">
    <property type="component" value="Unassembled WGS sequence"/>
</dbReference>
<proteinExistence type="predicted"/>
<sequence length="47" mass="5453">MDRDTIEYDPNPDDERPVPLDEEEPAPPPTLDPEERVEEFDPDADDE</sequence>
<protein>
    <recommendedName>
        <fullName evidence="4">Cytoplasmic protein</fullName>
    </recommendedName>
</protein>
<feature type="region of interest" description="Disordered" evidence="1">
    <location>
        <begin position="1"/>
        <end position="47"/>
    </location>
</feature>
<feature type="compositionally biased region" description="Acidic residues" evidence="1">
    <location>
        <begin position="35"/>
        <end position="47"/>
    </location>
</feature>
<organism evidence="2 3">
    <name type="scientific">Protaetiibacter mangrovi</name>
    <dbReference type="NCBI Taxonomy" id="2970926"/>
    <lineage>
        <taxon>Bacteria</taxon>
        <taxon>Bacillati</taxon>
        <taxon>Actinomycetota</taxon>
        <taxon>Actinomycetes</taxon>
        <taxon>Micrococcales</taxon>
        <taxon>Microbacteriaceae</taxon>
        <taxon>Protaetiibacter</taxon>
    </lineage>
</organism>
<evidence type="ECO:0008006" key="4">
    <source>
        <dbReference type="Google" id="ProtNLM"/>
    </source>
</evidence>
<evidence type="ECO:0000313" key="3">
    <source>
        <dbReference type="Proteomes" id="UP001205337"/>
    </source>
</evidence>
<accession>A0ABT1ZBE5</accession>
<dbReference type="EMBL" id="JANTHX010000002">
    <property type="protein sequence ID" value="MCS0498016.1"/>
    <property type="molecule type" value="Genomic_DNA"/>
</dbReference>
<name>A0ABT1ZBE5_9MICO</name>